<reference evidence="2" key="1">
    <citation type="journal article" date="2020" name="Nat. Commun.">
        <title>Genome sequence of the cluster root forming white lupin.</title>
        <authorList>
            <person name="Hufnagel B."/>
            <person name="Marques A."/>
            <person name="Soriano A."/>
            <person name="Marques L."/>
            <person name="Divol F."/>
            <person name="Doumas P."/>
            <person name="Sallet E."/>
            <person name="Mancinotti D."/>
            <person name="Carrere S."/>
            <person name="Marande W."/>
            <person name="Arribat S."/>
            <person name="Keller J."/>
            <person name="Huneau C."/>
            <person name="Blein T."/>
            <person name="Aime D."/>
            <person name="Laguerre M."/>
            <person name="Taylor J."/>
            <person name="Schubert V."/>
            <person name="Nelson M."/>
            <person name="Geu-Flores F."/>
            <person name="Crespi M."/>
            <person name="Gallardo-Guerrero K."/>
            <person name="Delaux P.-M."/>
            <person name="Salse J."/>
            <person name="Berges H."/>
            <person name="Guyot R."/>
            <person name="Gouzy J."/>
            <person name="Peret B."/>
        </authorList>
    </citation>
    <scope>NUCLEOTIDE SEQUENCE [LARGE SCALE GENOMIC DNA]</scope>
    <source>
        <strain evidence="2">cv. Amiga</strain>
    </source>
</reference>
<dbReference type="EMBL" id="WOCE01000001">
    <property type="protein sequence ID" value="KAE9621421.1"/>
    <property type="molecule type" value="Genomic_DNA"/>
</dbReference>
<dbReference type="AlphaFoldDB" id="A0A6A4R606"/>
<proteinExistence type="predicted"/>
<evidence type="ECO:0000313" key="1">
    <source>
        <dbReference type="EMBL" id="KAE9621421.1"/>
    </source>
</evidence>
<evidence type="ECO:0000313" key="2">
    <source>
        <dbReference type="Proteomes" id="UP000447434"/>
    </source>
</evidence>
<comment type="caution">
    <text evidence="1">The sequence shown here is derived from an EMBL/GenBank/DDBJ whole genome shotgun (WGS) entry which is preliminary data.</text>
</comment>
<organism evidence="1 2">
    <name type="scientific">Lupinus albus</name>
    <name type="common">White lupine</name>
    <name type="synonym">Lupinus termis</name>
    <dbReference type="NCBI Taxonomy" id="3870"/>
    <lineage>
        <taxon>Eukaryota</taxon>
        <taxon>Viridiplantae</taxon>
        <taxon>Streptophyta</taxon>
        <taxon>Embryophyta</taxon>
        <taxon>Tracheophyta</taxon>
        <taxon>Spermatophyta</taxon>
        <taxon>Magnoliopsida</taxon>
        <taxon>eudicotyledons</taxon>
        <taxon>Gunneridae</taxon>
        <taxon>Pentapetalae</taxon>
        <taxon>rosids</taxon>
        <taxon>fabids</taxon>
        <taxon>Fabales</taxon>
        <taxon>Fabaceae</taxon>
        <taxon>Papilionoideae</taxon>
        <taxon>50 kb inversion clade</taxon>
        <taxon>genistoids sensu lato</taxon>
        <taxon>core genistoids</taxon>
        <taxon>Genisteae</taxon>
        <taxon>Lupinus</taxon>
    </lineage>
</organism>
<keyword evidence="2" id="KW-1185">Reference proteome</keyword>
<accession>A0A6A4R606</accession>
<protein>
    <submittedName>
        <fullName evidence="1">Uncharacterized protein</fullName>
    </submittedName>
</protein>
<sequence>MRNKNLQPLFFNHHISSSFNHQATMSILLQIPRLSSSFNHRRYHHYSQSHMQCHVKGSPLHAVACHQ</sequence>
<gene>
    <name evidence="1" type="ORF">Lalb_Chr01g0013511</name>
</gene>
<dbReference type="Proteomes" id="UP000447434">
    <property type="component" value="Chromosome 1"/>
</dbReference>
<name>A0A6A4R606_LUPAL</name>